<proteinExistence type="inferred from homology"/>
<evidence type="ECO:0000256" key="3">
    <source>
        <dbReference type="PIRSR" id="PIRSR623088-1"/>
    </source>
</evidence>
<dbReference type="InterPro" id="IPR023088">
    <property type="entry name" value="PDEase"/>
</dbReference>
<dbReference type="InterPro" id="IPR036971">
    <property type="entry name" value="PDEase_catalytic_dom_sf"/>
</dbReference>
<keyword evidence="9" id="KW-1185">Reference proteome</keyword>
<evidence type="ECO:0000256" key="6">
    <source>
        <dbReference type="RuleBase" id="RU363067"/>
    </source>
</evidence>
<feature type="binding site" evidence="4">
    <location>
        <position position="298"/>
    </location>
    <ligand>
        <name>AMP</name>
        <dbReference type="ChEBI" id="CHEBI:456215"/>
    </ligand>
</feature>
<feature type="binding site" evidence="5">
    <location>
        <position position="298"/>
    </location>
    <ligand>
        <name>Zn(2+)</name>
        <dbReference type="ChEBI" id="CHEBI:29105"/>
        <label>2</label>
    </ligand>
</feature>
<dbReference type="GO" id="GO:0046872">
    <property type="term" value="F:metal ion binding"/>
    <property type="evidence" value="ECO:0007669"/>
    <property type="project" value="UniProtKB-KW"/>
</dbReference>
<dbReference type="Pfam" id="PF00233">
    <property type="entry name" value="PDEase_I"/>
    <property type="match status" value="1"/>
</dbReference>
<gene>
    <name evidence="8" type="ORF">WJX84_006979</name>
</gene>
<accession>A0AAW1TDU5</accession>
<comment type="similarity">
    <text evidence="6">Belongs to the cyclic nucleotide phosphodiesterase family.</text>
</comment>
<reference evidence="8 9" key="1">
    <citation type="journal article" date="2024" name="Nat. Commun.">
        <title>Phylogenomics reveals the evolutionary origins of lichenization in chlorophyte algae.</title>
        <authorList>
            <person name="Puginier C."/>
            <person name="Libourel C."/>
            <person name="Otte J."/>
            <person name="Skaloud P."/>
            <person name="Haon M."/>
            <person name="Grisel S."/>
            <person name="Petersen M."/>
            <person name="Berrin J.G."/>
            <person name="Delaux P.M."/>
            <person name="Dal Grande F."/>
            <person name="Keller J."/>
        </authorList>
    </citation>
    <scope>NUCLEOTIDE SEQUENCE [LARGE SCALE GENOMIC DNA]</scope>
    <source>
        <strain evidence="8 9">SAG 2523</strain>
    </source>
</reference>
<feature type="binding site" evidence="4">
    <location>
        <begin position="251"/>
        <end position="255"/>
    </location>
    <ligand>
        <name>AMP</name>
        <dbReference type="ChEBI" id="CHEBI:456215"/>
    </ligand>
</feature>
<keyword evidence="2 6" id="KW-0378">Hydrolase</keyword>
<dbReference type="EMBL" id="JALJOV010000050">
    <property type="protein sequence ID" value="KAK9868016.1"/>
    <property type="molecule type" value="Genomic_DNA"/>
</dbReference>
<dbReference type="EC" id="3.1.4.-" evidence="6"/>
<evidence type="ECO:0000256" key="4">
    <source>
        <dbReference type="PIRSR" id="PIRSR623088-2"/>
    </source>
</evidence>
<organism evidence="8 9">
    <name type="scientific">Apatococcus fuscideae</name>
    <dbReference type="NCBI Taxonomy" id="2026836"/>
    <lineage>
        <taxon>Eukaryota</taxon>
        <taxon>Viridiplantae</taxon>
        <taxon>Chlorophyta</taxon>
        <taxon>core chlorophytes</taxon>
        <taxon>Trebouxiophyceae</taxon>
        <taxon>Chlorellales</taxon>
        <taxon>Chlorellaceae</taxon>
        <taxon>Apatococcus</taxon>
    </lineage>
</organism>
<feature type="active site" description="Proton donor" evidence="3">
    <location>
        <position position="251"/>
    </location>
</feature>
<protein>
    <recommendedName>
        <fullName evidence="6">Phosphodiesterase</fullName>
        <ecNumber evidence="6">3.1.4.-</ecNumber>
    </recommendedName>
</protein>
<feature type="binding site" evidence="5">
    <location>
        <position position="409"/>
    </location>
    <ligand>
        <name>Zn(2+)</name>
        <dbReference type="ChEBI" id="CHEBI:29105"/>
        <label>1</label>
    </ligand>
</feature>
<dbReference type="SUPFAM" id="SSF109604">
    <property type="entry name" value="HD-domain/PDEase-like"/>
    <property type="match status" value="1"/>
</dbReference>
<feature type="binding site" evidence="5">
    <location>
        <position position="255"/>
    </location>
    <ligand>
        <name>Zn(2+)</name>
        <dbReference type="ChEBI" id="CHEBI:29105"/>
        <label>1</label>
    </ligand>
</feature>
<evidence type="ECO:0000259" key="7">
    <source>
        <dbReference type="PROSITE" id="PS51845"/>
    </source>
</evidence>
<dbReference type="AlphaFoldDB" id="A0AAW1TDU5"/>
<evidence type="ECO:0000256" key="1">
    <source>
        <dbReference type="ARBA" id="ARBA00022723"/>
    </source>
</evidence>
<name>A0AAW1TDU5_9CHLO</name>
<comment type="caution">
    <text evidence="8">The sequence shown here is derived from an EMBL/GenBank/DDBJ whole genome shotgun (WGS) entry which is preliminary data.</text>
</comment>
<dbReference type="CDD" id="cd00077">
    <property type="entry name" value="HDc"/>
    <property type="match status" value="1"/>
</dbReference>
<sequence length="508" mass="56106">MDITLRQTRRVELEGVKTSIVGQRGVLLPAIRHPQREGLIQIQLTCVEFPKHGRVTLILEVEVDEEALHNLSVIPVGPGVAPIHAMLALIDQLLKGVKVPARQLLQLKGTISAADSVYKPALLDQKLHADPAMCEESRAGLLLMLGIKPTVSTDPTLPASTDLEQWPRADIRCDKIETAPEAAFKILRATADSWEFNALEFEAATGGNGLVTMALWLFEHQDLVTRLGMDEQKLRLFLQRVQSGYNDNPYHNSTHAMAVLQSLHVILTRGGILEKIEGPYGSPEVLLLAGYLAAIVHDYAHPGVTNDFLVKADSPMAITHNDLSPNENHHLAAAFAMLQDPCLSFMSSASQEVQRLVRRIVIAMVLQTDMKLHMSTITTFTVRQKILESWANSVEDVLLALQTSLKVADMSHLYSNWKVHTTWVGLLEEEMFQQGDLERLKGIPVSPMADRKSNGISAMQVGFFKHVAFGMFEAFVAAFPACCHILDKVQQNAAVWEQSPSVAEEACS</sequence>
<keyword evidence="1 5" id="KW-0479">Metal-binding</keyword>
<feature type="binding site" evidence="5">
    <location>
        <position position="298"/>
    </location>
    <ligand>
        <name>Zn(2+)</name>
        <dbReference type="ChEBI" id="CHEBI:29105"/>
        <label>1</label>
    </ligand>
</feature>
<dbReference type="PRINTS" id="PR00387">
    <property type="entry name" value="PDIESTERASE1"/>
</dbReference>
<dbReference type="Gene3D" id="1.10.1300.10">
    <property type="entry name" value="3'5'-cyclic nucleotide phosphodiesterase, catalytic domain"/>
    <property type="match status" value="1"/>
</dbReference>
<feature type="binding site" evidence="4">
    <location>
        <position position="460"/>
    </location>
    <ligand>
        <name>AMP</name>
        <dbReference type="ChEBI" id="CHEBI:456215"/>
    </ligand>
</feature>
<dbReference type="InterPro" id="IPR023174">
    <property type="entry name" value="PDEase_CS"/>
</dbReference>
<dbReference type="PROSITE" id="PS51845">
    <property type="entry name" value="PDEASE_I_2"/>
    <property type="match status" value="1"/>
</dbReference>
<dbReference type="PANTHER" id="PTHR11347">
    <property type="entry name" value="CYCLIC NUCLEOTIDE PHOSPHODIESTERASE"/>
    <property type="match status" value="1"/>
</dbReference>
<comment type="cofactor">
    <cofactor evidence="6">
        <name>a divalent metal cation</name>
        <dbReference type="ChEBI" id="CHEBI:60240"/>
    </cofactor>
    <text evidence="6">Binds 2 divalent metal cations per subunit. Site 1 may preferentially bind zinc ions, while site 2 has a preference for magnesium and/or manganese ions.</text>
</comment>
<evidence type="ECO:0000313" key="9">
    <source>
        <dbReference type="Proteomes" id="UP001485043"/>
    </source>
</evidence>
<evidence type="ECO:0000256" key="2">
    <source>
        <dbReference type="ARBA" id="ARBA00022801"/>
    </source>
</evidence>
<dbReference type="GO" id="GO:0004114">
    <property type="term" value="F:3',5'-cyclic-nucleotide phosphodiesterase activity"/>
    <property type="evidence" value="ECO:0007669"/>
    <property type="project" value="InterPro"/>
</dbReference>
<dbReference type="InterPro" id="IPR002073">
    <property type="entry name" value="PDEase_catalytic_dom"/>
</dbReference>
<evidence type="ECO:0000313" key="8">
    <source>
        <dbReference type="EMBL" id="KAK9868016.1"/>
    </source>
</evidence>
<dbReference type="PROSITE" id="PS00126">
    <property type="entry name" value="PDEASE_I_1"/>
    <property type="match status" value="1"/>
</dbReference>
<feature type="binding site" evidence="4">
    <location>
        <position position="409"/>
    </location>
    <ligand>
        <name>AMP</name>
        <dbReference type="ChEBI" id="CHEBI:456215"/>
    </ligand>
</feature>
<dbReference type="GO" id="GO:0007165">
    <property type="term" value="P:signal transduction"/>
    <property type="evidence" value="ECO:0007669"/>
    <property type="project" value="InterPro"/>
</dbReference>
<feature type="binding site" evidence="5">
    <location>
        <position position="297"/>
    </location>
    <ligand>
        <name>Zn(2+)</name>
        <dbReference type="ChEBI" id="CHEBI:29105"/>
        <label>1</label>
    </ligand>
</feature>
<feature type="domain" description="PDEase" evidence="7">
    <location>
        <begin position="174"/>
        <end position="503"/>
    </location>
</feature>
<dbReference type="Proteomes" id="UP001485043">
    <property type="component" value="Unassembled WGS sequence"/>
</dbReference>
<evidence type="ECO:0000256" key="5">
    <source>
        <dbReference type="PIRSR" id="PIRSR623088-3"/>
    </source>
</evidence>
<dbReference type="InterPro" id="IPR003607">
    <property type="entry name" value="HD/PDEase_dom"/>
</dbReference>